<evidence type="ECO:0000256" key="13">
    <source>
        <dbReference type="ARBA" id="ARBA00024946"/>
    </source>
</evidence>
<feature type="compositionally biased region" description="Low complexity" evidence="15">
    <location>
        <begin position="412"/>
        <end position="430"/>
    </location>
</feature>
<keyword evidence="10 14" id="KW-0626">Porin</keyword>
<accession>A0ABN0MS38</accession>
<evidence type="ECO:0000256" key="15">
    <source>
        <dbReference type="SAM" id="MobiDB-lite"/>
    </source>
</evidence>
<reference evidence="16" key="1">
    <citation type="submission" date="2013-04" db="EMBL/GenBank/DDBJ databases">
        <title>Genome sequence of Chlamydia psittaci 10_881_SC42.</title>
        <authorList>
            <person name="Huot-Creasy H."/>
            <person name="McCracken C.L."/>
            <person name="Humphries M."/>
            <person name="Sachse K."/>
            <person name="Laroucau K."/>
            <person name="Bavoil P."/>
            <person name="Myers G.S."/>
        </authorList>
    </citation>
    <scope>NUCLEOTIDE SEQUENCE [LARGE SCALE GENOMIC DNA]</scope>
    <source>
        <strain evidence="16">10_881_SC42</strain>
    </source>
</reference>
<dbReference type="Pfam" id="PF04966">
    <property type="entry name" value="OprB"/>
    <property type="match status" value="2"/>
</dbReference>
<dbReference type="InterPro" id="IPR007049">
    <property type="entry name" value="Carb-sel_porin_OprB"/>
</dbReference>
<keyword evidence="5" id="KW-0812">Transmembrane</keyword>
<feature type="signal peptide" evidence="14">
    <location>
        <begin position="1"/>
        <end position="27"/>
    </location>
</feature>
<keyword evidence="12 14" id="KW-0998">Cell outer membrane</keyword>
<evidence type="ECO:0000256" key="9">
    <source>
        <dbReference type="ARBA" id="ARBA00023065"/>
    </source>
</evidence>
<proteinExistence type="inferred from homology"/>
<dbReference type="Proteomes" id="UP000014821">
    <property type="component" value="Unassembled WGS sequence"/>
</dbReference>
<keyword evidence="9 14" id="KW-0406">Ion transport</keyword>
<protein>
    <recommendedName>
        <fullName evidence="14">Porin</fullName>
    </recommendedName>
</protein>
<dbReference type="RefSeq" id="WP_020359295.1">
    <property type="nucleotide sequence ID" value="NZ_KE360587.1"/>
</dbReference>
<keyword evidence="17" id="KW-1185">Reference proteome</keyword>
<evidence type="ECO:0000256" key="6">
    <source>
        <dbReference type="ARBA" id="ARBA00022729"/>
    </source>
</evidence>
<dbReference type="Gene3D" id="2.40.160.180">
    <property type="entry name" value="Carbohydrate-selective porin OprB"/>
    <property type="match status" value="1"/>
</dbReference>
<keyword evidence="11" id="KW-0472">Membrane</keyword>
<evidence type="ECO:0000256" key="14">
    <source>
        <dbReference type="RuleBase" id="RU363072"/>
    </source>
</evidence>
<dbReference type="EMBL" id="ATND01000002">
    <property type="protein sequence ID" value="EPP38285.1"/>
    <property type="molecule type" value="Genomic_DNA"/>
</dbReference>
<evidence type="ECO:0000313" key="16">
    <source>
        <dbReference type="EMBL" id="EPP38285.1"/>
    </source>
</evidence>
<feature type="chain" id="PRO_5044982540" description="Porin" evidence="14">
    <location>
        <begin position="28"/>
        <end position="484"/>
    </location>
</feature>
<name>A0ABN0MS38_9CHLA</name>
<gene>
    <name evidence="16" type="primary">aaxA</name>
    <name evidence="16" type="ORF">CP10881SC42_0913</name>
</gene>
<evidence type="ECO:0000256" key="12">
    <source>
        <dbReference type="ARBA" id="ARBA00023237"/>
    </source>
</evidence>
<feature type="region of interest" description="Disordered" evidence="15">
    <location>
        <begin position="393"/>
        <end position="433"/>
    </location>
</feature>
<keyword evidence="8 14" id="KW-0843">Virulence</keyword>
<evidence type="ECO:0000256" key="2">
    <source>
        <dbReference type="ARBA" id="ARBA00008769"/>
    </source>
</evidence>
<evidence type="ECO:0000256" key="5">
    <source>
        <dbReference type="ARBA" id="ARBA00022692"/>
    </source>
</evidence>
<comment type="subcellular location">
    <subcellularLocation>
        <location evidence="1 14">Cell outer membrane</location>
        <topology evidence="1 14">Multi-pass membrane protein</topology>
    </subcellularLocation>
</comment>
<keyword evidence="6 14" id="KW-0732">Signal</keyword>
<keyword evidence="3 14" id="KW-0813">Transport</keyword>
<evidence type="ECO:0000256" key="3">
    <source>
        <dbReference type="ARBA" id="ARBA00022448"/>
    </source>
</evidence>
<evidence type="ECO:0000313" key="17">
    <source>
        <dbReference type="Proteomes" id="UP000014821"/>
    </source>
</evidence>
<organism evidence="16 17">
    <name type="scientific">Chlamydia avium</name>
    <dbReference type="NCBI Taxonomy" id="1457141"/>
    <lineage>
        <taxon>Bacteria</taxon>
        <taxon>Pseudomonadati</taxon>
        <taxon>Chlamydiota</taxon>
        <taxon>Chlamydiia</taxon>
        <taxon>Chlamydiales</taxon>
        <taxon>Chlamydiaceae</taxon>
        <taxon>Chlamydia/Chlamydophila group</taxon>
        <taxon>Chlamydia</taxon>
    </lineage>
</organism>
<evidence type="ECO:0000256" key="4">
    <source>
        <dbReference type="ARBA" id="ARBA00022452"/>
    </source>
</evidence>
<sequence length="484" mass="54005">MSSLRTFTLTCLCSCSFCYFSCFPAYGKDPTHPHLHHHRIAERLKKSTDKRSHHQKLYSKEDSNYQLREHVLSPVRNVLACPPFDKGFSISKFLYSIEHETNSQITVDCSILPQRFYPKKSVLTQTKEEQPVWQFYVSPSVSWQIYNSPTAGVGSIDFSYTLVRYWRNNAQNADNSLGIAGEINDYSTRANTLNNLTFSQTFPGNLLTISLGQYSLYSIDGTAYDNDQQSGFISYALSQNASATYSLGSVGAYVQFTPTPAINVQVGLQDAYDVLGSAFEIRNINKMKYNYYGYFSWSPQFRTGGGQYSALIYSTRSVPEQPEATKGWSLNFGQYLGEKLYVFGRWNGSTGNVVNLNRSYVLGLASPNPMNRNPQDLFGIACAINHVNTQVFNTQTTTPNTRTSVPGGGTSNGDTSNDSNGSSSTPTTTTQKIRQHETVIEAFATLGFGPHISITPDFQLYIDPALRTNKRSVTVYGIRINFST</sequence>
<evidence type="ECO:0000256" key="1">
    <source>
        <dbReference type="ARBA" id="ARBA00004571"/>
    </source>
</evidence>
<keyword evidence="4 14" id="KW-1134">Transmembrane beta strand</keyword>
<feature type="compositionally biased region" description="Low complexity" evidence="15">
    <location>
        <begin position="393"/>
        <end position="403"/>
    </location>
</feature>
<comment type="similarity">
    <text evidence="2 14">Belongs to the OprB family.</text>
</comment>
<comment type="function">
    <text evidence="13 14">Facilitates L-arginine uptake, as part of the AaxABC system. The arginine uptake by the bacterium in the macrophage may be a virulence factor against the host innate immune response.</text>
</comment>
<evidence type="ECO:0000256" key="8">
    <source>
        <dbReference type="ARBA" id="ARBA00023026"/>
    </source>
</evidence>
<evidence type="ECO:0000256" key="7">
    <source>
        <dbReference type="ARBA" id="ARBA00022970"/>
    </source>
</evidence>
<comment type="caution">
    <text evidence="16">The sequence shown here is derived from an EMBL/GenBank/DDBJ whole genome shotgun (WGS) entry which is preliminary data.</text>
</comment>
<keyword evidence="7 14" id="KW-0029">Amino-acid transport</keyword>
<evidence type="ECO:0000256" key="11">
    <source>
        <dbReference type="ARBA" id="ARBA00023136"/>
    </source>
</evidence>
<dbReference type="InterPro" id="IPR038673">
    <property type="entry name" value="OprB_sf"/>
</dbReference>
<evidence type="ECO:0000256" key="10">
    <source>
        <dbReference type="ARBA" id="ARBA00023114"/>
    </source>
</evidence>